<gene>
    <name evidence="3" type="ORF">g.12003</name>
    <name evidence="2" type="ORF">g.12006</name>
</gene>
<feature type="region of interest" description="Disordered" evidence="1">
    <location>
        <begin position="712"/>
        <end position="738"/>
    </location>
</feature>
<sequence length="738" mass="82731">MDAEAISSSLGPLSNEYLSKLPHHVTPCMNLHRILPCTEAVDSVTSLLNKSFPYSSSMPVPLIPLTQSKRSVLNGLDSTTSLIREKTKWQMKKEKILTAVRKDRKSIKTKRIEKAMIAPSGSQTKVPQGVALLAQHLDEDPDPNFSGVYNWYYTGGTLASLDQGQDRYLLHAAQSQLNYSKVVEGKQATTTSVDLEKNEPIFQITTNSRGVAVRQKSRVTMFSAEDSDDVGFHLTKVHTSSDNRHRFLSVALQNDSIQNYCTVSNDSMIKLWDTEYSKKCTAKYDMEPGDGMTVVDSWSCLQYVDKNTLLWVDRCCLHIFDIRAGLREEQLPWCPRKLMETCEQLSYVVPSSLRDELFYTLTSHHAFSLDLRFGFYQRWTHMMASPPLLGFAQAMGQDREVICLGSQMLSDCVVLVNEWRGEEAESLYKPTILPPPARGLHLARQQGHCLDPTLIQRCTQSMTGLSCLPIDNGIEVVRQSATSDIFVQQLTTLQTNTAQLTDKELEAFSEWCKPTLTLQRDSTSLKVSEVVNLSPILKVLNNTSIPLTKTVEEGRKRGAGWQISKKYLEDCVDMLAGKMLAVWEVEDEDEWVTEADNVDALVEQDPAEKVLNWLDASNSTDNRNITVTTHGKPTVTSTPFPLPIAHEVTSPAHSLEQESWMIELSQLTPGRQVPTCPSPSSGSDKQRRKRQKLCYDSVLTSPIKQPMSAKIKQISAKNQQSLANNEQSSAKKKFIPGF</sequence>
<protein>
    <submittedName>
        <fullName evidence="2">Uncharacterized protein</fullName>
    </submittedName>
</protein>
<proteinExistence type="predicted"/>
<dbReference type="EMBL" id="GEBQ01007843">
    <property type="protein sequence ID" value="JAT32134.1"/>
    <property type="molecule type" value="Transcribed_RNA"/>
</dbReference>
<reference evidence="2" key="1">
    <citation type="submission" date="2015-11" db="EMBL/GenBank/DDBJ databases">
        <title>De novo transcriptome assembly of four potential Pierce s Disease insect vectors from Arizona vineyards.</title>
        <authorList>
            <person name="Tassone E.E."/>
        </authorList>
    </citation>
    <scope>NUCLEOTIDE SEQUENCE</scope>
</reference>
<dbReference type="AlphaFoldDB" id="A0A1B6M8G2"/>
<evidence type="ECO:0000313" key="3">
    <source>
        <dbReference type="EMBL" id="JAT32677.1"/>
    </source>
</evidence>
<organism evidence="2">
    <name type="scientific">Graphocephala atropunctata</name>
    <dbReference type="NCBI Taxonomy" id="36148"/>
    <lineage>
        <taxon>Eukaryota</taxon>
        <taxon>Metazoa</taxon>
        <taxon>Ecdysozoa</taxon>
        <taxon>Arthropoda</taxon>
        <taxon>Hexapoda</taxon>
        <taxon>Insecta</taxon>
        <taxon>Pterygota</taxon>
        <taxon>Neoptera</taxon>
        <taxon>Paraneoptera</taxon>
        <taxon>Hemiptera</taxon>
        <taxon>Auchenorrhyncha</taxon>
        <taxon>Membracoidea</taxon>
        <taxon>Cicadellidae</taxon>
        <taxon>Cicadellinae</taxon>
        <taxon>Cicadellini</taxon>
        <taxon>Graphocephala</taxon>
    </lineage>
</organism>
<dbReference type="EMBL" id="GEBQ01007300">
    <property type="protein sequence ID" value="JAT32677.1"/>
    <property type="molecule type" value="Transcribed_RNA"/>
</dbReference>
<evidence type="ECO:0000256" key="1">
    <source>
        <dbReference type="SAM" id="MobiDB-lite"/>
    </source>
</evidence>
<feature type="region of interest" description="Disordered" evidence="1">
    <location>
        <begin position="668"/>
        <end position="691"/>
    </location>
</feature>
<accession>A0A1B6M8G2</accession>
<feature type="compositionally biased region" description="Polar residues" evidence="1">
    <location>
        <begin position="715"/>
        <end position="728"/>
    </location>
</feature>
<evidence type="ECO:0000313" key="2">
    <source>
        <dbReference type="EMBL" id="JAT32134.1"/>
    </source>
</evidence>
<name>A0A1B6M8G2_9HEMI</name>